<dbReference type="RefSeq" id="WP_171649225.1">
    <property type="nucleotide sequence ID" value="NZ_WHOA01000246.1"/>
</dbReference>
<dbReference type="InterPro" id="IPR027417">
    <property type="entry name" value="P-loop_NTPase"/>
</dbReference>
<evidence type="ECO:0000256" key="2">
    <source>
        <dbReference type="ARBA" id="ARBA00022741"/>
    </source>
</evidence>
<comment type="caution">
    <text evidence="5">The sequence shown here is derived from an EMBL/GenBank/DDBJ whole genome shotgun (WGS) entry which is preliminary data.</text>
</comment>
<dbReference type="Gene3D" id="3.40.50.300">
    <property type="entry name" value="P-loop containing nucleotide triphosphate hydrolases"/>
    <property type="match status" value="1"/>
</dbReference>
<dbReference type="SUPFAM" id="SSF52540">
    <property type="entry name" value="P-loop containing nucleoside triphosphate hydrolases"/>
    <property type="match status" value="1"/>
</dbReference>
<keyword evidence="2" id="KW-0547">Nucleotide-binding</keyword>
<dbReference type="EMBL" id="WHOA01000246">
    <property type="protein sequence ID" value="NOU76679.1"/>
    <property type="molecule type" value="Genomic_DNA"/>
</dbReference>
<evidence type="ECO:0000259" key="4">
    <source>
        <dbReference type="PROSITE" id="PS50893"/>
    </source>
</evidence>
<dbReference type="GO" id="GO:0005524">
    <property type="term" value="F:ATP binding"/>
    <property type="evidence" value="ECO:0007669"/>
    <property type="project" value="UniProtKB-KW"/>
</dbReference>
<evidence type="ECO:0000256" key="1">
    <source>
        <dbReference type="ARBA" id="ARBA00022448"/>
    </source>
</evidence>
<gene>
    <name evidence="5" type="ORF">GC098_35865</name>
</gene>
<evidence type="ECO:0000313" key="6">
    <source>
        <dbReference type="Proteomes" id="UP000616779"/>
    </source>
</evidence>
<keyword evidence="6" id="KW-1185">Reference proteome</keyword>
<organism evidence="5 6">
    <name type="scientific">Paenibacillus phytorum</name>
    <dbReference type="NCBI Taxonomy" id="2654977"/>
    <lineage>
        <taxon>Bacteria</taxon>
        <taxon>Bacillati</taxon>
        <taxon>Bacillota</taxon>
        <taxon>Bacilli</taxon>
        <taxon>Bacillales</taxon>
        <taxon>Paenibacillaceae</taxon>
        <taxon>Paenibacillus</taxon>
    </lineage>
</organism>
<dbReference type="Pfam" id="PF12399">
    <property type="entry name" value="BCA_ABC_TP_C"/>
    <property type="match status" value="1"/>
</dbReference>
<proteinExistence type="predicted"/>
<sequence>MPIIQVKNLHLQFGGLTAVNNLSFDIPHETVMSVIGPNGAGKTSLFNMLSGFYRPTRGEIIFNGTNIVGKQPHQITAQGMARTFQNLRVFPNLTVLENVMAGMHSRTKQGLFGALFHTKAQRLEEETILSVAEECIRFVGIDKYRNRRAKNLPYGAQRYLEIARALAIQPKVLFLDEPAAGFNFTEKQDLIDLIGRIRRTYKISVVLIEHDMGLINKVSERVLVLNYGQKLAEGTPDEVLNNPLVIEAYLGKEDEADESA</sequence>
<dbReference type="InterPro" id="IPR003593">
    <property type="entry name" value="AAA+_ATPase"/>
</dbReference>
<keyword evidence="1" id="KW-0813">Transport</keyword>
<feature type="domain" description="ABC transporter" evidence="4">
    <location>
        <begin position="4"/>
        <end position="252"/>
    </location>
</feature>
<dbReference type="SMART" id="SM00382">
    <property type="entry name" value="AAA"/>
    <property type="match status" value="1"/>
</dbReference>
<dbReference type="Proteomes" id="UP000616779">
    <property type="component" value="Unassembled WGS sequence"/>
</dbReference>
<dbReference type="PROSITE" id="PS50893">
    <property type="entry name" value="ABC_TRANSPORTER_2"/>
    <property type="match status" value="1"/>
</dbReference>
<dbReference type="Pfam" id="PF00005">
    <property type="entry name" value="ABC_tran"/>
    <property type="match status" value="1"/>
</dbReference>
<evidence type="ECO:0000256" key="3">
    <source>
        <dbReference type="ARBA" id="ARBA00022840"/>
    </source>
</evidence>
<dbReference type="PANTHER" id="PTHR45772">
    <property type="entry name" value="CONSERVED COMPONENT OF ABC TRANSPORTER FOR NATURAL AMINO ACIDS-RELATED"/>
    <property type="match status" value="1"/>
</dbReference>
<name>A0ABX1Y805_9BACL</name>
<protein>
    <submittedName>
        <fullName evidence="5">ATP-binding cassette domain-containing protein</fullName>
    </submittedName>
</protein>
<dbReference type="InterPro" id="IPR051120">
    <property type="entry name" value="ABC_AA/LPS_Transport"/>
</dbReference>
<reference evidence="5 6" key="1">
    <citation type="submission" date="2019-10" db="EMBL/GenBank/DDBJ databases">
        <title>Description of Paenibacillus terrestris sp. nov.</title>
        <authorList>
            <person name="Carlier A."/>
            <person name="Qi S."/>
        </authorList>
    </citation>
    <scope>NUCLEOTIDE SEQUENCE [LARGE SCALE GENOMIC DNA]</scope>
    <source>
        <strain evidence="5 6">LMG 31458</strain>
    </source>
</reference>
<accession>A0ABX1Y805</accession>
<dbReference type="InterPro" id="IPR003439">
    <property type="entry name" value="ABC_transporter-like_ATP-bd"/>
</dbReference>
<dbReference type="InterPro" id="IPR032823">
    <property type="entry name" value="BCA_ABC_TP_C"/>
</dbReference>
<dbReference type="CDD" id="cd03219">
    <property type="entry name" value="ABC_Mj1267_LivG_branched"/>
    <property type="match status" value="1"/>
</dbReference>
<evidence type="ECO:0000313" key="5">
    <source>
        <dbReference type="EMBL" id="NOU76679.1"/>
    </source>
</evidence>
<dbReference type="PANTHER" id="PTHR45772:SF7">
    <property type="entry name" value="AMINO ACID ABC TRANSPORTER ATP-BINDING PROTEIN"/>
    <property type="match status" value="1"/>
</dbReference>
<keyword evidence="3 5" id="KW-0067">ATP-binding</keyword>